<evidence type="ECO:0000313" key="3">
    <source>
        <dbReference type="EMBL" id="MBC2373742.1"/>
    </source>
</evidence>
<dbReference type="EMBL" id="JAARMV010000009">
    <property type="protein sequence ID" value="MBC2373742.1"/>
    <property type="molecule type" value="Genomic_DNA"/>
</dbReference>
<evidence type="ECO:0000313" key="4">
    <source>
        <dbReference type="Proteomes" id="UP000543379"/>
    </source>
</evidence>
<name>A0A7X1A9F7_9LIST</name>
<protein>
    <submittedName>
        <fullName evidence="3">Uncharacterized protein</fullName>
    </submittedName>
</protein>
<proteinExistence type="predicted"/>
<evidence type="ECO:0000313" key="1">
    <source>
        <dbReference type="EMBL" id="MBC1318531.1"/>
    </source>
</evidence>
<organism evidence="3 5">
    <name type="scientific">Listeria booriae</name>
    <dbReference type="NCBI Taxonomy" id="1552123"/>
    <lineage>
        <taxon>Bacteria</taxon>
        <taxon>Bacillati</taxon>
        <taxon>Bacillota</taxon>
        <taxon>Bacilli</taxon>
        <taxon>Bacillales</taxon>
        <taxon>Listeriaceae</taxon>
        <taxon>Listeria</taxon>
    </lineage>
</organism>
<dbReference type="RefSeq" id="WP_185383094.1">
    <property type="nucleotide sequence ID" value="NZ_JAARMV010000009.1"/>
</dbReference>
<evidence type="ECO:0000313" key="6">
    <source>
        <dbReference type="Proteomes" id="UP000574104"/>
    </source>
</evidence>
<gene>
    <name evidence="1" type="ORF">HB811_17265</name>
    <name evidence="2" type="ORF">HB904_17870</name>
    <name evidence="3" type="ORF">HBP98_17155</name>
</gene>
<dbReference type="AlphaFoldDB" id="A0A7X1A9F7"/>
<accession>A0A7X1A9F7</accession>
<evidence type="ECO:0000313" key="2">
    <source>
        <dbReference type="EMBL" id="MBC1618048.1"/>
    </source>
</evidence>
<reference evidence="4 5" key="1">
    <citation type="submission" date="2020-03" db="EMBL/GenBank/DDBJ databases">
        <title>Soil Listeria distribution.</title>
        <authorList>
            <person name="Liao J."/>
            <person name="Wiedmann M."/>
        </authorList>
    </citation>
    <scope>NUCLEOTIDE SEQUENCE [LARGE SCALE GENOMIC DNA]</scope>
    <source>
        <strain evidence="2 6">FSL L7-1299</strain>
        <strain evidence="1 4">FSL L7-1816</strain>
        <strain evidence="3 5">FSL L7-1850</strain>
    </source>
</reference>
<sequence>MAMVEVNKGIESVYRLHMMRKTHGARHNKIIKAVIRLPIEIGEEELLVAMLRWKAKYPKGQLSVSTALGTIQYQMKDILSFKVRPYTARSEGERCLLLDEKACQELLQLK</sequence>
<dbReference type="Proteomes" id="UP000546244">
    <property type="component" value="Unassembled WGS sequence"/>
</dbReference>
<dbReference type="Proteomes" id="UP000574104">
    <property type="component" value="Unassembled WGS sequence"/>
</dbReference>
<comment type="caution">
    <text evidence="3">The sequence shown here is derived from an EMBL/GenBank/DDBJ whole genome shotgun (WGS) entry which is preliminary data.</text>
</comment>
<dbReference type="EMBL" id="JAAROV010000009">
    <property type="protein sequence ID" value="MBC1318531.1"/>
    <property type="molecule type" value="Genomic_DNA"/>
</dbReference>
<evidence type="ECO:0000313" key="5">
    <source>
        <dbReference type="Proteomes" id="UP000546244"/>
    </source>
</evidence>
<dbReference type="EMBL" id="JAARSH010000018">
    <property type="protein sequence ID" value="MBC1618048.1"/>
    <property type="molecule type" value="Genomic_DNA"/>
</dbReference>
<dbReference type="Proteomes" id="UP000543379">
    <property type="component" value="Unassembled WGS sequence"/>
</dbReference>